<dbReference type="AlphaFoldDB" id="A0A0M8NQ26"/>
<keyword evidence="3" id="KW-1185">Reference proteome</keyword>
<comment type="caution">
    <text evidence="2">The sequence shown here is derived from an EMBL/GenBank/DDBJ whole genome shotgun (WGS) entry which is preliminary data.</text>
</comment>
<name>A0A0M8NQ26_9EURO</name>
<evidence type="ECO:0000313" key="3">
    <source>
        <dbReference type="Proteomes" id="UP000037696"/>
    </source>
</evidence>
<dbReference type="Proteomes" id="UP000037696">
    <property type="component" value="Unassembled WGS sequence"/>
</dbReference>
<feature type="compositionally biased region" description="Low complexity" evidence="1">
    <location>
        <begin position="86"/>
        <end position="97"/>
    </location>
</feature>
<gene>
    <name evidence="2" type="ORF">ACN38_g12161</name>
</gene>
<dbReference type="STRING" id="229535.A0A0M8NQ26"/>
<organism evidence="2 3">
    <name type="scientific">Penicillium nordicum</name>
    <dbReference type="NCBI Taxonomy" id="229535"/>
    <lineage>
        <taxon>Eukaryota</taxon>
        <taxon>Fungi</taxon>
        <taxon>Dikarya</taxon>
        <taxon>Ascomycota</taxon>
        <taxon>Pezizomycotina</taxon>
        <taxon>Eurotiomycetes</taxon>
        <taxon>Eurotiomycetidae</taxon>
        <taxon>Eurotiales</taxon>
        <taxon>Aspergillaceae</taxon>
        <taxon>Penicillium</taxon>
    </lineage>
</organism>
<accession>A0A0M8NQ26</accession>
<evidence type="ECO:0008006" key="4">
    <source>
        <dbReference type="Google" id="ProtNLM"/>
    </source>
</evidence>
<feature type="region of interest" description="Disordered" evidence="1">
    <location>
        <begin position="86"/>
        <end position="108"/>
    </location>
</feature>
<dbReference type="OrthoDB" id="3800738at2759"/>
<dbReference type="EMBL" id="LHQQ01000358">
    <property type="protein sequence ID" value="KOS37066.1"/>
    <property type="molecule type" value="Genomic_DNA"/>
</dbReference>
<protein>
    <recommendedName>
        <fullName evidence="4">F-box domain-containing protein</fullName>
    </recommendedName>
</protein>
<dbReference type="InterPro" id="IPR036047">
    <property type="entry name" value="F-box-like_dom_sf"/>
</dbReference>
<proteinExistence type="predicted"/>
<reference evidence="2 3" key="1">
    <citation type="submission" date="2015-08" db="EMBL/GenBank/DDBJ databases">
        <title>Genome sequencing of Penicillium nordicum.</title>
        <authorList>
            <person name="Nguyen H.D."/>
            <person name="Seifert K.A."/>
        </authorList>
    </citation>
    <scope>NUCLEOTIDE SEQUENCE [LARGE SCALE GENOMIC DNA]</scope>
    <source>
        <strain evidence="2 3">DAOMC 185683</strain>
    </source>
</reference>
<evidence type="ECO:0000313" key="2">
    <source>
        <dbReference type="EMBL" id="KOS37066.1"/>
    </source>
</evidence>
<evidence type="ECO:0000256" key="1">
    <source>
        <dbReference type="SAM" id="MobiDB-lite"/>
    </source>
</evidence>
<dbReference type="SUPFAM" id="SSF81383">
    <property type="entry name" value="F-box domain"/>
    <property type="match status" value="1"/>
</dbReference>
<sequence>MAPPPTSAQSHALSIPEIFELILLNLDTRTLLTKATRICHAWSHFINSSPPIQWALFFRPLTNSLNKTKTQNPLLAATFPSIFHQSTSSNGGSTNKNNDPETDTSTIDDKINSRLTFTSFDMVRNPLKWDAYIRPEASWRRMLVQQPPVYTLSLLRSNVGHGGQYLYIYEALGDQKEPARGLRMDIVFEALVFGDRWDQDEYSATEMVWGQEFLPQRIRGDMELFGVQDLDLVFYTRLGETSSGRGYYVSNLEGDVVKNVKAAYARLGMKPKYSDKAFLRGRKSWGSLWD</sequence>